<dbReference type="EMBL" id="JACMRX010000003">
    <property type="protein sequence ID" value="KAF7993616.1"/>
    <property type="molecule type" value="Genomic_DNA"/>
</dbReference>
<evidence type="ECO:0008006" key="7">
    <source>
        <dbReference type="Google" id="ProtNLM"/>
    </source>
</evidence>
<evidence type="ECO:0000259" key="2">
    <source>
        <dbReference type="Pfam" id="PF00394"/>
    </source>
</evidence>
<dbReference type="CDD" id="cd13884">
    <property type="entry name" value="CuRO_2_tcLCC_insect_like"/>
    <property type="match status" value="1"/>
</dbReference>
<dbReference type="AlphaFoldDB" id="A0A834XZB6"/>
<dbReference type="FunFam" id="2.60.40.420:FF:000045">
    <property type="entry name" value="Laccase 2"/>
    <property type="match status" value="1"/>
</dbReference>
<proteinExistence type="inferred from homology"/>
<dbReference type="GO" id="GO:0006826">
    <property type="term" value="P:iron ion transport"/>
    <property type="evidence" value="ECO:0007669"/>
    <property type="project" value="TreeGrafter"/>
</dbReference>
<keyword evidence="6" id="KW-1185">Reference proteome</keyword>
<dbReference type="Gene3D" id="2.60.40.420">
    <property type="entry name" value="Cupredoxins - blue copper proteins"/>
    <property type="match status" value="3"/>
</dbReference>
<dbReference type="InterPro" id="IPR001117">
    <property type="entry name" value="Cu-oxidase_2nd"/>
</dbReference>
<organism evidence="5 6">
    <name type="scientific">Aphidius gifuensis</name>
    <name type="common">Parasitoid wasp</name>
    <dbReference type="NCBI Taxonomy" id="684658"/>
    <lineage>
        <taxon>Eukaryota</taxon>
        <taxon>Metazoa</taxon>
        <taxon>Ecdysozoa</taxon>
        <taxon>Arthropoda</taxon>
        <taxon>Hexapoda</taxon>
        <taxon>Insecta</taxon>
        <taxon>Pterygota</taxon>
        <taxon>Neoptera</taxon>
        <taxon>Endopterygota</taxon>
        <taxon>Hymenoptera</taxon>
        <taxon>Apocrita</taxon>
        <taxon>Ichneumonoidea</taxon>
        <taxon>Braconidae</taxon>
        <taxon>Aphidiinae</taxon>
        <taxon>Aphidius</taxon>
    </lineage>
</organism>
<evidence type="ECO:0000313" key="6">
    <source>
        <dbReference type="Proteomes" id="UP000639338"/>
    </source>
</evidence>
<sequence>MGSFKVYSKNSGQWKTMYYEKEDESTSDLPGTLKSNEKNIEIPGHLKIGQKISGWGKVAGPKECARECIAGKKPKICYYHWTVEYYRTLGGACNMCVPKTNSSIATDCQCILADGVDVAGLLSVNRMYPGPSVQVCLGDLVVVDLHNAADGNELTIHWHGIYQMNYQYYDGVPFVTQYQWRAQNIGTHWWHSHSGLQKAKTLEGAVIVRQPKEYDANYRLYDHDDTDNLIFLSDWMHDSPDDHFPGTSGKLKAGQSPDNALINGQGQWLDKTTGTWTNTSLNVVNVTPGKRYRFRMINAGSFSCPFQLTIQNHSLTVIAADGENVKPTIVNSITTLSAERFDFILNANQQLGSYWIQVRLTGSCASRQIIQLGILRYAGSTVLNEFNTVCDGNNPDLICMKNLKAAEPVDKRILAEKIDVQFYLPFEFHRWNETELYTPGTYKPFLAPNGGGSGVIPMINGISNKFPTSPFLTQANDIDKKTTCDGNNKPKSCDNSSICLCTHVLHIRLNSSVEMIMFDPAANGVPHPLHMHGYGFHVMAQGSRKVVNITRENSYEALKLDREIYKLDSHDRPPVKDTLTVGYSHGNGYTVVQINEKIAEIGGLKAAYFAYKKKSRSCGDRKIAKFKFNEF</sequence>
<dbReference type="GO" id="GO:0016491">
    <property type="term" value="F:oxidoreductase activity"/>
    <property type="evidence" value="ECO:0007669"/>
    <property type="project" value="InterPro"/>
</dbReference>
<dbReference type="Pfam" id="PF07732">
    <property type="entry name" value="Cu-oxidase_3"/>
    <property type="match status" value="1"/>
</dbReference>
<dbReference type="GO" id="GO:0005886">
    <property type="term" value="C:plasma membrane"/>
    <property type="evidence" value="ECO:0007669"/>
    <property type="project" value="TreeGrafter"/>
</dbReference>
<comment type="similarity">
    <text evidence="1">Belongs to the multicopper oxidase family.</text>
</comment>
<gene>
    <name evidence="5" type="ORF">HCN44_010211</name>
</gene>
<evidence type="ECO:0000313" key="5">
    <source>
        <dbReference type="EMBL" id="KAF7993616.1"/>
    </source>
</evidence>
<dbReference type="InterPro" id="IPR011706">
    <property type="entry name" value="Cu-oxidase_C"/>
</dbReference>
<dbReference type="InterPro" id="IPR045087">
    <property type="entry name" value="Cu-oxidase_fam"/>
</dbReference>
<feature type="domain" description="Plastocyanin-like" evidence="4">
    <location>
        <begin position="120"/>
        <end position="212"/>
    </location>
</feature>
<evidence type="ECO:0000256" key="1">
    <source>
        <dbReference type="ARBA" id="ARBA00010609"/>
    </source>
</evidence>
<dbReference type="PANTHER" id="PTHR11709">
    <property type="entry name" value="MULTI-COPPER OXIDASE"/>
    <property type="match status" value="1"/>
</dbReference>
<evidence type="ECO:0000259" key="3">
    <source>
        <dbReference type="Pfam" id="PF07731"/>
    </source>
</evidence>
<dbReference type="Proteomes" id="UP000639338">
    <property type="component" value="Unassembled WGS sequence"/>
</dbReference>
<dbReference type="OrthoDB" id="2121828at2759"/>
<name>A0A834XZB6_APHGI</name>
<dbReference type="SUPFAM" id="SSF49503">
    <property type="entry name" value="Cupredoxins"/>
    <property type="match status" value="3"/>
</dbReference>
<dbReference type="Pfam" id="PF00394">
    <property type="entry name" value="Cu-oxidase"/>
    <property type="match status" value="1"/>
</dbReference>
<protein>
    <recommendedName>
        <fullName evidence="7">Laccase</fullName>
    </recommendedName>
</protein>
<dbReference type="Pfam" id="PF07731">
    <property type="entry name" value="Cu-oxidase_2"/>
    <property type="match status" value="1"/>
</dbReference>
<dbReference type="PANTHER" id="PTHR11709:SF232">
    <property type="entry name" value="STRAW, ISOFORM G"/>
    <property type="match status" value="1"/>
</dbReference>
<feature type="domain" description="Plastocyanin-like" evidence="2">
    <location>
        <begin position="227"/>
        <end position="379"/>
    </location>
</feature>
<reference evidence="5 6" key="1">
    <citation type="submission" date="2020-08" db="EMBL/GenBank/DDBJ databases">
        <title>Aphidius gifuensis genome sequencing and assembly.</title>
        <authorList>
            <person name="Du Z."/>
        </authorList>
    </citation>
    <scope>NUCLEOTIDE SEQUENCE [LARGE SCALE GENOMIC DNA]</scope>
    <source>
        <strain evidence="5">YNYX2018</strain>
        <tissue evidence="5">Adults</tissue>
    </source>
</reference>
<dbReference type="InterPro" id="IPR011707">
    <property type="entry name" value="Cu-oxidase-like_N"/>
</dbReference>
<feature type="domain" description="Plastocyanin-like" evidence="3">
    <location>
        <begin position="486"/>
        <end position="593"/>
    </location>
</feature>
<accession>A0A834XZB6</accession>
<comment type="caution">
    <text evidence="5">The sequence shown here is derived from an EMBL/GenBank/DDBJ whole genome shotgun (WGS) entry which is preliminary data.</text>
</comment>
<evidence type="ECO:0000259" key="4">
    <source>
        <dbReference type="Pfam" id="PF07732"/>
    </source>
</evidence>
<dbReference type="GO" id="GO:0005507">
    <property type="term" value="F:copper ion binding"/>
    <property type="evidence" value="ECO:0007669"/>
    <property type="project" value="InterPro"/>
</dbReference>
<dbReference type="InterPro" id="IPR008972">
    <property type="entry name" value="Cupredoxin"/>
</dbReference>